<organism evidence="1 2">
    <name type="scientific">Asparagus officinalis</name>
    <name type="common">Garden asparagus</name>
    <dbReference type="NCBI Taxonomy" id="4686"/>
    <lineage>
        <taxon>Eukaryota</taxon>
        <taxon>Viridiplantae</taxon>
        <taxon>Streptophyta</taxon>
        <taxon>Embryophyta</taxon>
        <taxon>Tracheophyta</taxon>
        <taxon>Spermatophyta</taxon>
        <taxon>Magnoliopsida</taxon>
        <taxon>Liliopsida</taxon>
        <taxon>Asparagales</taxon>
        <taxon>Asparagaceae</taxon>
        <taxon>Asparagoideae</taxon>
        <taxon>Asparagus</taxon>
    </lineage>
</organism>
<gene>
    <name evidence="1" type="ORF">A4U43_UnF11980</name>
</gene>
<reference evidence="2" key="1">
    <citation type="journal article" date="2017" name="Nat. Commun.">
        <title>The asparagus genome sheds light on the origin and evolution of a young Y chromosome.</title>
        <authorList>
            <person name="Harkess A."/>
            <person name="Zhou J."/>
            <person name="Xu C."/>
            <person name="Bowers J.E."/>
            <person name="Van der Hulst R."/>
            <person name="Ayyampalayam S."/>
            <person name="Mercati F."/>
            <person name="Riccardi P."/>
            <person name="McKain M.R."/>
            <person name="Kakrana A."/>
            <person name="Tang H."/>
            <person name="Ray J."/>
            <person name="Groenendijk J."/>
            <person name="Arikit S."/>
            <person name="Mathioni S.M."/>
            <person name="Nakano M."/>
            <person name="Shan H."/>
            <person name="Telgmann-Rauber A."/>
            <person name="Kanno A."/>
            <person name="Yue Z."/>
            <person name="Chen H."/>
            <person name="Li W."/>
            <person name="Chen Y."/>
            <person name="Xu X."/>
            <person name="Zhang Y."/>
            <person name="Luo S."/>
            <person name="Chen H."/>
            <person name="Gao J."/>
            <person name="Mao Z."/>
            <person name="Pires J.C."/>
            <person name="Luo M."/>
            <person name="Kudrna D."/>
            <person name="Wing R.A."/>
            <person name="Meyers B.C."/>
            <person name="Yi K."/>
            <person name="Kong H."/>
            <person name="Lavrijsen P."/>
            <person name="Sunseri F."/>
            <person name="Falavigna A."/>
            <person name="Ye Y."/>
            <person name="Leebens-Mack J.H."/>
            <person name="Chen G."/>
        </authorList>
    </citation>
    <scope>NUCLEOTIDE SEQUENCE [LARGE SCALE GENOMIC DNA]</scope>
    <source>
        <strain evidence="2">cv. DH0086</strain>
    </source>
</reference>
<proteinExistence type="predicted"/>
<protein>
    <submittedName>
        <fullName evidence="1">Uncharacterized protein</fullName>
    </submittedName>
</protein>
<name>A0A1R3L559_ASPOF</name>
<evidence type="ECO:0000313" key="2">
    <source>
        <dbReference type="Proteomes" id="UP000243459"/>
    </source>
</evidence>
<evidence type="ECO:0000313" key="1">
    <source>
        <dbReference type="EMBL" id="ONK54750.1"/>
    </source>
</evidence>
<sequence>MSLFVKPFYELVSCVVQIKRVSSLKKAACFIISELAGEHNVSANEHQALGLCKLSVVGDSEVRACLSSSCFVILKAGEDHVKEGLLRLRFYFCFLEFMKSSGQVKEGLLRLRFYFCFLEFMKSSGRQWILKYQRKASVSPISGNPIWPGGSLSFEFYCLTVILYLRRSDA</sequence>
<dbReference type="AlphaFoldDB" id="A0A1R3L559"/>
<dbReference type="Gramene" id="ONK54750">
    <property type="protein sequence ID" value="ONK54750"/>
    <property type="gene ID" value="A4U43_UnF11980"/>
</dbReference>
<dbReference type="EMBL" id="KV864262">
    <property type="protein sequence ID" value="ONK54750.1"/>
    <property type="molecule type" value="Genomic_DNA"/>
</dbReference>
<dbReference type="Proteomes" id="UP000243459">
    <property type="component" value="Unassembled WGS sequence"/>
</dbReference>
<accession>A0A1R3L559</accession>
<keyword evidence="2" id="KW-1185">Reference proteome</keyword>